<feature type="transmembrane region" description="Helical" evidence="1">
    <location>
        <begin position="91"/>
        <end position="112"/>
    </location>
</feature>
<keyword evidence="2" id="KW-0732">Signal</keyword>
<sequence>MKLLQRAFCAASQLFLVAPVLAQDRSSVQVVNLGFPVPTLSVLLSFLIKFFFVAAGLAALLYLLLGAFAWVTSGGQKENVEKARDKIQAAIVGLILIVAVLAIMVTLEQVVFNQKICVGLSCDITIPNLIQ</sequence>
<evidence type="ECO:0000313" key="4">
    <source>
        <dbReference type="Proteomes" id="UP000178558"/>
    </source>
</evidence>
<protein>
    <recommendedName>
        <fullName evidence="5">Vitamin K epoxide reductase domain-containing protein</fullName>
    </recommendedName>
</protein>
<dbReference type="AlphaFoldDB" id="A0A1F7J1X8"/>
<keyword evidence="1" id="KW-0472">Membrane</keyword>
<name>A0A1F7J1X8_9BACT</name>
<dbReference type="Pfam" id="PF18895">
    <property type="entry name" value="T4SS_pilin"/>
    <property type="match status" value="1"/>
</dbReference>
<feature type="signal peptide" evidence="2">
    <location>
        <begin position="1"/>
        <end position="22"/>
    </location>
</feature>
<proteinExistence type="predicted"/>
<accession>A0A1F7J1X8</accession>
<reference evidence="3 4" key="1">
    <citation type="journal article" date="2016" name="Nat. Commun.">
        <title>Thousands of microbial genomes shed light on interconnected biogeochemical processes in an aquifer system.</title>
        <authorList>
            <person name="Anantharaman K."/>
            <person name="Brown C.T."/>
            <person name="Hug L.A."/>
            <person name="Sharon I."/>
            <person name="Castelle C.J."/>
            <person name="Probst A.J."/>
            <person name="Thomas B.C."/>
            <person name="Singh A."/>
            <person name="Wilkins M.J."/>
            <person name="Karaoz U."/>
            <person name="Brodie E.L."/>
            <person name="Williams K.H."/>
            <person name="Hubbard S.S."/>
            <person name="Banfield J.F."/>
        </authorList>
    </citation>
    <scope>NUCLEOTIDE SEQUENCE [LARGE SCALE GENOMIC DNA]</scope>
</reference>
<evidence type="ECO:0000313" key="3">
    <source>
        <dbReference type="EMBL" id="OGK49607.1"/>
    </source>
</evidence>
<dbReference type="Proteomes" id="UP000178558">
    <property type="component" value="Unassembled WGS sequence"/>
</dbReference>
<comment type="caution">
    <text evidence="3">The sequence shown here is derived from an EMBL/GenBank/DDBJ whole genome shotgun (WGS) entry which is preliminary data.</text>
</comment>
<gene>
    <name evidence="3" type="ORF">A3B50_04100</name>
</gene>
<feature type="transmembrane region" description="Helical" evidence="1">
    <location>
        <begin position="46"/>
        <end position="71"/>
    </location>
</feature>
<keyword evidence="1" id="KW-0812">Transmembrane</keyword>
<dbReference type="EMBL" id="MGAQ01000029">
    <property type="protein sequence ID" value="OGK49607.1"/>
    <property type="molecule type" value="Genomic_DNA"/>
</dbReference>
<feature type="chain" id="PRO_5009529390" description="Vitamin K epoxide reductase domain-containing protein" evidence="2">
    <location>
        <begin position="23"/>
        <end position="131"/>
    </location>
</feature>
<keyword evidence="1" id="KW-1133">Transmembrane helix</keyword>
<evidence type="ECO:0000256" key="2">
    <source>
        <dbReference type="SAM" id="SignalP"/>
    </source>
</evidence>
<evidence type="ECO:0000256" key="1">
    <source>
        <dbReference type="SAM" id="Phobius"/>
    </source>
</evidence>
<evidence type="ECO:0008006" key="5">
    <source>
        <dbReference type="Google" id="ProtNLM"/>
    </source>
</evidence>
<organism evidence="3 4">
    <name type="scientific">Candidatus Roizmanbacteria bacterium RIFCSPLOWO2_01_FULL_40_42</name>
    <dbReference type="NCBI Taxonomy" id="1802066"/>
    <lineage>
        <taxon>Bacteria</taxon>
        <taxon>Candidatus Roizmaniibacteriota</taxon>
    </lineage>
</organism>
<dbReference type="InterPro" id="IPR043993">
    <property type="entry name" value="T4SS_pilin"/>
</dbReference>